<evidence type="ECO:0000313" key="2">
    <source>
        <dbReference type="EMBL" id="APE42028.1"/>
    </source>
</evidence>
<keyword evidence="1" id="KW-0732">Signal</keyword>
<dbReference type="OrthoDB" id="7844595at2"/>
<feature type="signal peptide" evidence="1">
    <location>
        <begin position="1"/>
        <end position="15"/>
    </location>
</feature>
<evidence type="ECO:0000313" key="3">
    <source>
        <dbReference type="Proteomes" id="UP000181897"/>
    </source>
</evidence>
<evidence type="ECO:0000256" key="1">
    <source>
        <dbReference type="SAM" id="SignalP"/>
    </source>
</evidence>
<accession>A0A1J0WCJ1</accession>
<name>A0A1J0WCJ1_9RHOB</name>
<sequence length="222" mass="24147">MRAAILALLAGPVAAGTFTPPQGCTAFLTVQNRGCIVEHLWTCTADGPGLQWRGEIDQRGLVYVGQIDVEAQWVQSFFLTSGDREALISPAPDPASFSTLLQSGLDTYDFSLDTGEGPHRVVGFDRIAERDVVIDGERLHRTEYSIRKTDADGELIYEAEGSEYVSETHGRFFSGTGDVTRPDTTFSYDSRPVDFIYPGQGGFLSDTPLYGCDALAAGYVTE</sequence>
<dbReference type="RefSeq" id="WP_071969265.1">
    <property type="nucleotide sequence ID" value="NZ_CP018076.1"/>
</dbReference>
<dbReference type="KEGG" id="suam:BOO69_00340"/>
<feature type="chain" id="PRO_5013312118" evidence="1">
    <location>
        <begin position="16"/>
        <end position="222"/>
    </location>
</feature>
<gene>
    <name evidence="2" type="ORF">BOO69_00340</name>
</gene>
<dbReference type="Proteomes" id="UP000181897">
    <property type="component" value="Chromosome"/>
</dbReference>
<proteinExistence type="predicted"/>
<keyword evidence="3" id="KW-1185">Reference proteome</keyword>
<reference evidence="2 3" key="1">
    <citation type="submission" date="2016-11" db="EMBL/GenBank/DDBJ databases">
        <title>Complete genome sequence of Sulfitobacter sp. AM1-D1, a toxic bacteria associated with marine dinoflagellate Alexandrium minutum in East China Sea.</title>
        <authorList>
            <person name="Yang Q."/>
            <person name="Zhang X."/>
            <person name="Tian X."/>
        </authorList>
    </citation>
    <scope>NUCLEOTIDE SEQUENCE [LARGE SCALE GENOMIC DNA]</scope>
    <source>
        <strain evidence="2 3">AM1-D1</strain>
    </source>
</reference>
<dbReference type="EMBL" id="CP018076">
    <property type="protein sequence ID" value="APE42028.1"/>
    <property type="molecule type" value="Genomic_DNA"/>
</dbReference>
<organism evidence="2 3">
    <name type="scientific">Sulfitobacter alexandrii</name>
    <dbReference type="NCBI Taxonomy" id="1917485"/>
    <lineage>
        <taxon>Bacteria</taxon>
        <taxon>Pseudomonadati</taxon>
        <taxon>Pseudomonadota</taxon>
        <taxon>Alphaproteobacteria</taxon>
        <taxon>Rhodobacterales</taxon>
        <taxon>Roseobacteraceae</taxon>
        <taxon>Sulfitobacter</taxon>
    </lineage>
</organism>
<dbReference type="AlphaFoldDB" id="A0A1J0WCJ1"/>
<dbReference type="STRING" id="1917485.BOO69_00340"/>
<protein>
    <submittedName>
        <fullName evidence="2">Uncharacterized protein</fullName>
    </submittedName>
</protein>